<gene>
    <name evidence="1" type="ORF">PHYSODRAFT_459882</name>
</gene>
<organism evidence="1 2">
    <name type="scientific">Phytophthora sojae (strain P6497)</name>
    <name type="common">Soybean stem and root rot agent</name>
    <name type="synonym">Phytophthora megasperma f. sp. glycines</name>
    <dbReference type="NCBI Taxonomy" id="1094619"/>
    <lineage>
        <taxon>Eukaryota</taxon>
        <taxon>Sar</taxon>
        <taxon>Stramenopiles</taxon>
        <taxon>Oomycota</taxon>
        <taxon>Peronosporomycetes</taxon>
        <taxon>Peronosporales</taxon>
        <taxon>Peronosporaceae</taxon>
        <taxon>Phytophthora</taxon>
    </lineage>
</organism>
<dbReference type="InParanoid" id="G4YLD7"/>
<proteinExistence type="predicted"/>
<accession>G4YLD7</accession>
<feature type="non-terminal residue" evidence="1">
    <location>
        <position position="1"/>
    </location>
</feature>
<dbReference type="Proteomes" id="UP000002640">
    <property type="component" value="Unassembled WGS sequence"/>
</dbReference>
<dbReference type="AlphaFoldDB" id="G4YLD7"/>
<dbReference type="RefSeq" id="XP_009517480.1">
    <property type="nucleotide sequence ID" value="XM_009519185.1"/>
</dbReference>
<reference evidence="1 2" key="1">
    <citation type="journal article" date="2006" name="Science">
        <title>Phytophthora genome sequences uncover evolutionary origins and mechanisms of pathogenesis.</title>
        <authorList>
            <person name="Tyler B.M."/>
            <person name="Tripathy S."/>
            <person name="Zhang X."/>
            <person name="Dehal P."/>
            <person name="Jiang R.H."/>
            <person name="Aerts A."/>
            <person name="Arredondo F.D."/>
            <person name="Baxter L."/>
            <person name="Bensasson D."/>
            <person name="Beynon J.L."/>
            <person name="Chapman J."/>
            <person name="Damasceno C.M."/>
            <person name="Dorrance A.E."/>
            <person name="Dou D."/>
            <person name="Dickerman A.W."/>
            <person name="Dubchak I.L."/>
            <person name="Garbelotto M."/>
            <person name="Gijzen M."/>
            <person name="Gordon S.G."/>
            <person name="Govers F."/>
            <person name="Grunwald N.J."/>
            <person name="Huang W."/>
            <person name="Ivors K.L."/>
            <person name="Jones R.W."/>
            <person name="Kamoun S."/>
            <person name="Krampis K."/>
            <person name="Lamour K.H."/>
            <person name="Lee M.K."/>
            <person name="McDonald W.H."/>
            <person name="Medina M."/>
            <person name="Meijer H.J."/>
            <person name="Nordberg E.K."/>
            <person name="Maclean D.J."/>
            <person name="Ospina-Giraldo M.D."/>
            <person name="Morris P.F."/>
            <person name="Phuntumart V."/>
            <person name="Putnam N.H."/>
            <person name="Rash S."/>
            <person name="Rose J.K."/>
            <person name="Sakihama Y."/>
            <person name="Salamov A.A."/>
            <person name="Savidor A."/>
            <person name="Scheuring C.F."/>
            <person name="Smith B.M."/>
            <person name="Sobral B.W."/>
            <person name="Terry A."/>
            <person name="Torto-Alalibo T.A."/>
            <person name="Win J."/>
            <person name="Xu Z."/>
            <person name="Zhang H."/>
            <person name="Grigoriev I.V."/>
            <person name="Rokhsar D.S."/>
            <person name="Boore J.L."/>
        </authorList>
    </citation>
    <scope>NUCLEOTIDE SEQUENCE [LARGE SCALE GENOMIC DNA]</scope>
    <source>
        <strain evidence="1 2">P6497</strain>
    </source>
</reference>
<protein>
    <submittedName>
        <fullName evidence="1">Uncharacterized protein</fullName>
    </submittedName>
</protein>
<sequence>AAQAIIAIIYTFFSVVFTRCSSAQRFALLLILPVMKIILKRLVAQVMSENPDSIAGVVVFTVDVFNGLYSSICVQASGSWLSLYLIISFTVVQTLLS</sequence>
<name>G4YLD7_PHYSP</name>
<evidence type="ECO:0000313" key="2">
    <source>
        <dbReference type="Proteomes" id="UP000002640"/>
    </source>
</evidence>
<dbReference type="KEGG" id="psoj:PHYSODRAFT_459882"/>
<keyword evidence="2" id="KW-1185">Reference proteome</keyword>
<dbReference type="EMBL" id="JH159151">
    <property type="protein sequence ID" value="EGZ30205.1"/>
    <property type="molecule type" value="Genomic_DNA"/>
</dbReference>
<dbReference type="GeneID" id="20653204"/>
<feature type="non-terminal residue" evidence="1">
    <location>
        <position position="97"/>
    </location>
</feature>
<evidence type="ECO:0000313" key="1">
    <source>
        <dbReference type="EMBL" id="EGZ30205.1"/>
    </source>
</evidence>